<protein>
    <submittedName>
        <fullName evidence="1">Uncharacterized protein</fullName>
    </submittedName>
</protein>
<gene>
    <name evidence="1" type="ORF">EV182_005331</name>
</gene>
<comment type="caution">
    <text evidence="1">The sequence shown here is derived from an EMBL/GenBank/DDBJ whole genome shotgun (WGS) entry which is preliminary data.</text>
</comment>
<keyword evidence="2" id="KW-1185">Reference proteome</keyword>
<accession>A0ACC1HE52</accession>
<organism evidence="1 2">
    <name type="scientific">Spiromyces aspiralis</name>
    <dbReference type="NCBI Taxonomy" id="68401"/>
    <lineage>
        <taxon>Eukaryota</taxon>
        <taxon>Fungi</taxon>
        <taxon>Fungi incertae sedis</taxon>
        <taxon>Zoopagomycota</taxon>
        <taxon>Kickxellomycotina</taxon>
        <taxon>Kickxellomycetes</taxon>
        <taxon>Kickxellales</taxon>
        <taxon>Kickxellaceae</taxon>
        <taxon>Spiromyces</taxon>
    </lineage>
</organism>
<reference evidence="1" key="1">
    <citation type="submission" date="2022-06" db="EMBL/GenBank/DDBJ databases">
        <title>Phylogenomic reconstructions and comparative analyses of Kickxellomycotina fungi.</title>
        <authorList>
            <person name="Reynolds N.K."/>
            <person name="Stajich J.E."/>
            <person name="Barry K."/>
            <person name="Grigoriev I.V."/>
            <person name="Crous P."/>
            <person name="Smith M.E."/>
        </authorList>
    </citation>
    <scope>NUCLEOTIDE SEQUENCE</scope>
    <source>
        <strain evidence="1">RSA 2271</strain>
    </source>
</reference>
<proteinExistence type="predicted"/>
<evidence type="ECO:0000313" key="1">
    <source>
        <dbReference type="EMBL" id="KAJ1673388.1"/>
    </source>
</evidence>
<name>A0ACC1HE52_9FUNG</name>
<sequence>MYMVLGMLGGIAVGFYLAYHYLELCTPSYHRAKLARRHAHRTFRKQLSDISKHKHELNRFIVKDLPRLSNILHHQIHQADIHDTALSEVSSSSAATVTPISADPARLREKERDKLRSQFVGASESLLRLMEKIDSVHPGVIWVAAGLEGDPLELDFDSGSPATPGPKGLPEALVSDIRSWSQNIRSARKALIQKVQKQIVEIDGMALKALNAFEANLQT</sequence>
<dbReference type="EMBL" id="JAMZIH010007009">
    <property type="protein sequence ID" value="KAJ1673388.1"/>
    <property type="molecule type" value="Genomic_DNA"/>
</dbReference>
<dbReference type="Proteomes" id="UP001145114">
    <property type="component" value="Unassembled WGS sequence"/>
</dbReference>
<evidence type="ECO:0000313" key="2">
    <source>
        <dbReference type="Proteomes" id="UP001145114"/>
    </source>
</evidence>